<keyword evidence="7 12" id="KW-1133">Transmembrane helix</keyword>
<evidence type="ECO:0000256" key="1">
    <source>
        <dbReference type="ARBA" id="ARBA00004141"/>
    </source>
</evidence>
<dbReference type="PANTHER" id="PTHR11410">
    <property type="entry name" value="ATP SYNTHASE SUBUNIT A"/>
    <property type="match status" value="1"/>
</dbReference>
<dbReference type="GO" id="GO:0005743">
    <property type="term" value="C:mitochondrial inner membrane"/>
    <property type="evidence" value="ECO:0007669"/>
    <property type="project" value="UniProtKB-SubCell"/>
</dbReference>
<evidence type="ECO:0000256" key="3">
    <source>
        <dbReference type="ARBA" id="ARBA00022448"/>
    </source>
</evidence>
<dbReference type="InterPro" id="IPR023011">
    <property type="entry name" value="ATP_synth_F0_asu_AS"/>
</dbReference>
<sequence>MLDIFSSFDPDTLTLHSSLSPLLFWALNTTLLLLISSSFWIFPTRSFWILHATINIMSSQLSRTFSSSLTSTHALLAPLFVMLIMINLMGLLPYVFSSSSHLLFTLSLGLPMWMALIVSSITNSPSYFAASLLPSGAPDWLNPFLVLIETVSILLRPITLSFRLAANMSAGHVVLTLAGIYTATFMFTGTLTQTASFFAFQTFYILFEMGICLIQAYIFCLLLSLYSDDHTA</sequence>
<protein>
    <recommendedName>
        <fullName evidence="11">ATP synthase subunit a</fullName>
    </recommendedName>
</protein>
<dbReference type="RefSeq" id="YP_009493560.1">
    <property type="nucleotide sequence ID" value="NC_037947.1"/>
</dbReference>
<dbReference type="SUPFAM" id="SSF81336">
    <property type="entry name" value="F1F0 ATP synthase subunit A"/>
    <property type="match status" value="1"/>
</dbReference>
<dbReference type="Gene3D" id="1.20.120.220">
    <property type="entry name" value="ATP synthase, F0 complex, subunit A"/>
    <property type="match status" value="1"/>
</dbReference>
<dbReference type="PANTHER" id="PTHR11410:SF0">
    <property type="entry name" value="ATP SYNTHASE SUBUNIT A"/>
    <property type="match status" value="1"/>
</dbReference>
<dbReference type="GeneID" id="36954069"/>
<proteinExistence type="inferred from homology"/>
<evidence type="ECO:0000256" key="10">
    <source>
        <dbReference type="ARBA" id="ARBA00023310"/>
    </source>
</evidence>
<evidence type="ECO:0000256" key="7">
    <source>
        <dbReference type="ARBA" id="ARBA00022989"/>
    </source>
</evidence>
<dbReference type="Pfam" id="PF00119">
    <property type="entry name" value="ATP-synt_A"/>
    <property type="match status" value="1"/>
</dbReference>
<evidence type="ECO:0000256" key="2">
    <source>
        <dbReference type="ARBA" id="ARBA00006810"/>
    </source>
</evidence>
<feature type="transmembrane region" description="Helical" evidence="12">
    <location>
        <begin position="75"/>
        <end position="95"/>
    </location>
</feature>
<evidence type="ECO:0000256" key="9">
    <source>
        <dbReference type="ARBA" id="ARBA00023136"/>
    </source>
</evidence>
<keyword evidence="10" id="KW-0066">ATP synthesis</keyword>
<dbReference type="CTD" id="4508"/>
<dbReference type="CDD" id="cd00310">
    <property type="entry name" value="ATP-synt_Fo_a_6"/>
    <property type="match status" value="1"/>
</dbReference>
<comment type="similarity">
    <text evidence="2">Belongs to the ATPase A chain family.</text>
</comment>
<comment type="subcellular location">
    <subcellularLocation>
        <location evidence="1">Membrane</location>
        <topology evidence="1">Multi-pass membrane protein</topology>
    </subcellularLocation>
    <subcellularLocation>
        <location evidence="11">Mitochondrion inner membrane</location>
        <topology evidence="11">Multi-pass membrane protein</topology>
    </subcellularLocation>
</comment>
<dbReference type="PRINTS" id="PR00123">
    <property type="entry name" value="ATPASEA"/>
</dbReference>
<dbReference type="EMBL" id="MG434670">
    <property type="protein sequence ID" value="AWN55975.1"/>
    <property type="molecule type" value="Genomic_DNA"/>
</dbReference>
<dbReference type="PROSITE" id="PS00449">
    <property type="entry name" value="ATPASE_A"/>
    <property type="match status" value="1"/>
</dbReference>
<keyword evidence="5 12" id="KW-0812">Transmembrane</keyword>
<evidence type="ECO:0000313" key="13">
    <source>
        <dbReference type="EMBL" id="AWN55975.1"/>
    </source>
</evidence>
<name>A0A343YV54_9ANNE</name>
<evidence type="ECO:0000256" key="8">
    <source>
        <dbReference type="ARBA" id="ARBA00023065"/>
    </source>
</evidence>
<feature type="transmembrane region" description="Helical" evidence="12">
    <location>
        <begin position="102"/>
        <end position="121"/>
    </location>
</feature>
<keyword evidence="6" id="KW-0375">Hydrogen ion transport</keyword>
<keyword evidence="8" id="KW-0406">Ion transport</keyword>
<keyword evidence="3" id="KW-0813">Transport</keyword>
<dbReference type="GO" id="GO:0045259">
    <property type="term" value="C:proton-transporting ATP synthase complex"/>
    <property type="evidence" value="ECO:0007669"/>
    <property type="project" value="UniProtKB-KW"/>
</dbReference>
<keyword evidence="9 12" id="KW-0472">Membrane</keyword>
<feature type="transmembrane region" description="Helical" evidence="12">
    <location>
        <begin position="170"/>
        <end position="191"/>
    </location>
</feature>
<evidence type="ECO:0000256" key="4">
    <source>
        <dbReference type="ARBA" id="ARBA00022547"/>
    </source>
</evidence>
<dbReference type="InterPro" id="IPR000568">
    <property type="entry name" value="ATP_synth_F0_asu"/>
</dbReference>
<feature type="transmembrane region" description="Helical" evidence="12">
    <location>
        <begin position="203"/>
        <end position="226"/>
    </location>
</feature>
<reference evidence="13" key="1">
    <citation type="journal article" date="2018" name="Deep Sea Res. Part I Oceanogr. Res. Pap.">
        <title>A new species of xylophylic fireworm (Annelida: Amphinomidae: Cryptonome) from deep-sea wood falls in the SW Atlantic.</title>
        <authorList>
            <person name="Barroso R."/>
            <person name="Kudenov J.D."/>
            <person name="Halanych K.M."/>
            <person name="Saeedi H."/>
            <person name="Sumida P.Y.G."/>
            <person name="Bernardino A.F."/>
        </authorList>
    </citation>
    <scope>NUCLEOTIDE SEQUENCE</scope>
</reference>
<dbReference type="InterPro" id="IPR045083">
    <property type="entry name" value="ATP_synth_F0_asu_bact/mt"/>
</dbReference>
<feature type="transmembrane region" description="Helical" evidence="12">
    <location>
        <begin position="141"/>
        <end position="158"/>
    </location>
</feature>
<evidence type="ECO:0000256" key="5">
    <source>
        <dbReference type="ARBA" id="ARBA00022692"/>
    </source>
</evidence>
<keyword evidence="4" id="KW-0138">CF(0)</keyword>
<evidence type="ECO:0000256" key="6">
    <source>
        <dbReference type="ARBA" id="ARBA00022781"/>
    </source>
</evidence>
<evidence type="ECO:0000256" key="12">
    <source>
        <dbReference type="SAM" id="Phobius"/>
    </source>
</evidence>
<accession>A0A343YV54</accession>
<geneLocation type="mitochondrion" evidence="13"/>
<evidence type="ECO:0000256" key="11">
    <source>
        <dbReference type="RuleBase" id="RU004450"/>
    </source>
</evidence>
<keyword evidence="13" id="KW-0496">Mitochondrion</keyword>
<dbReference type="InterPro" id="IPR035908">
    <property type="entry name" value="F0_ATP_A_sf"/>
</dbReference>
<feature type="transmembrane region" description="Helical" evidence="12">
    <location>
        <begin position="22"/>
        <end position="42"/>
    </location>
</feature>
<dbReference type="AlphaFoldDB" id="A0A343YV54"/>
<organism evidence="13">
    <name type="scientific">Cryptonome barbada</name>
    <dbReference type="NCBI Taxonomy" id="2204078"/>
    <lineage>
        <taxon>Eukaryota</taxon>
        <taxon>Metazoa</taxon>
        <taxon>Spiralia</taxon>
        <taxon>Lophotrochozoa</taxon>
        <taxon>Annelida</taxon>
        <taxon>Polychaeta</taxon>
        <taxon>Errantia</taxon>
        <taxon>Eunicida</taxon>
        <taxon>Amphinomidae</taxon>
        <taxon>Cryptonome</taxon>
    </lineage>
</organism>
<dbReference type="GO" id="GO:0046933">
    <property type="term" value="F:proton-transporting ATP synthase activity, rotational mechanism"/>
    <property type="evidence" value="ECO:0007669"/>
    <property type="project" value="TreeGrafter"/>
</dbReference>
<gene>
    <name evidence="13" type="primary">ATP6</name>
</gene>
<dbReference type="NCBIfam" id="TIGR01131">
    <property type="entry name" value="ATP_synt_6_or_A"/>
    <property type="match status" value="1"/>
</dbReference>